<evidence type="ECO:0000256" key="5">
    <source>
        <dbReference type="ARBA" id="ARBA00023152"/>
    </source>
</evidence>
<comment type="similarity">
    <text evidence="3">Belongs to the class I fructose-bisphosphate aldolase family.</text>
</comment>
<comment type="catalytic activity">
    <reaction evidence="1">
        <text>beta-D-fructose 1,6-bisphosphate = D-glyceraldehyde 3-phosphate + dihydroxyacetone phosphate</text>
        <dbReference type="Rhea" id="RHEA:14729"/>
        <dbReference type="ChEBI" id="CHEBI:32966"/>
        <dbReference type="ChEBI" id="CHEBI:57642"/>
        <dbReference type="ChEBI" id="CHEBI:59776"/>
        <dbReference type="EC" id="4.1.2.13"/>
    </reaction>
</comment>
<keyword evidence="5" id="KW-0324">Glycolysis</keyword>
<dbReference type="UniPathway" id="UPA00109">
    <property type="reaction ID" value="UER00183"/>
</dbReference>
<evidence type="ECO:0000313" key="7">
    <source>
        <dbReference type="EMBL" id="CAD8285105.1"/>
    </source>
</evidence>
<dbReference type="GO" id="GO:0006096">
    <property type="term" value="P:glycolytic process"/>
    <property type="evidence" value="ECO:0007669"/>
    <property type="project" value="UniProtKB-UniPathway"/>
</dbReference>
<dbReference type="AlphaFoldDB" id="A0A7R9V705"/>
<name>A0A7R9V705_9CHLO</name>
<dbReference type="PANTHER" id="PTHR11627">
    <property type="entry name" value="FRUCTOSE-BISPHOSPHATE ALDOLASE"/>
    <property type="match status" value="1"/>
</dbReference>
<dbReference type="GO" id="GO:0004332">
    <property type="term" value="F:fructose-bisphosphate aldolase activity"/>
    <property type="evidence" value="ECO:0007669"/>
    <property type="project" value="UniProtKB-EC"/>
</dbReference>
<dbReference type="NCBIfam" id="NF033379">
    <property type="entry name" value="FrucBisAld_I"/>
    <property type="match status" value="1"/>
</dbReference>
<dbReference type="Pfam" id="PF00274">
    <property type="entry name" value="Glycolytic"/>
    <property type="match status" value="1"/>
</dbReference>
<comment type="pathway">
    <text evidence="2">Carbohydrate degradation; glycolysis; D-glyceraldehyde 3-phosphate and glycerone phosphate from D-glucose: step 4/4.</text>
</comment>
<dbReference type="FunFam" id="3.20.20.70:FF:000140">
    <property type="entry name" value="Fructose-bisphosphate aldolase"/>
    <property type="match status" value="1"/>
</dbReference>
<evidence type="ECO:0000256" key="3">
    <source>
        <dbReference type="ARBA" id="ARBA00010387"/>
    </source>
</evidence>
<sequence length="357" mass="37401">MASVDLATVASSLAARGKGLLAADESTGTIGKRLAKMGLENTEDVRRAYRQVLLTAPIGESVSGVILFKETLVQKTDGGKPFVECLAEQGVYPGIKVDEGLQPLEGGLEGETWTKGLECLAANCSEYVKQGARFAKWRATIKIQDGGPSEAAVARNADELAQYAKICQTAGLVPIVEPEILIDGSHTIQRSQEVAERVLSACTSRLWHHSVLLEGCLLKPQMVLPGVDSSTKATPSEIAAHTVAALRRTVPAAIPGVMFLSGGQSEEEATVNLNAINAAACTPGTSCPWSLSFSYGRALQHSVLELWAKEPARARDAQALLAAVAAANSAASKGEYAGVHPVAGGGSLAEGFRGWRA</sequence>
<reference evidence="7" key="1">
    <citation type="submission" date="2021-01" db="EMBL/GenBank/DDBJ databases">
        <authorList>
            <person name="Corre E."/>
            <person name="Pelletier E."/>
            <person name="Niang G."/>
            <person name="Scheremetjew M."/>
            <person name="Finn R."/>
            <person name="Kale V."/>
            <person name="Holt S."/>
            <person name="Cochrane G."/>
            <person name="Meng A."/>
            <person name="Brown T."/>
            <person name="Cohen L."/>
        </authorList>
    </citation>
    <scope>NUCLEOTIDE SEQUENCE</scope>
    <source>
        <strain evidence="7">CCMP219</strain>
    </source>
</reference>
<dbReference type="InterPro" id="IPR000741">
    <property type="entry name" value="FBA_I"/>
</dbReference>
<dbReference type="InterPro" id="IPR013785">
    <property type="entry name" value="Aldolase_TIM"/>
</dbReference>
<dbReference type="SUPFAM" id="SSF51569">
    <property type="entry name" value="Aldolase"/>
    <property type="match status" value="1"/>
</dbReference>
<organism evidence="7">
    <name type="scientific">Chlamydomonas euryale</name>
    <dbReference type="NCBI Taxonomy" id="1486919"/>
    <lineage>
        <taxon>Eukaryota</taxon>
        <taxon>Viridiplantae</taxon>
        <taxon>Chlorophyta</taxon>
        <taxon>core chlorophytes</taxon>
        <taxon>Chlorophyceae</taxon>
        <taxon>CS clade</taxon>
        <taxon>Chlamydomonadales</taxon>
        <taxon>Chlamydomonadaceae</taxon>
        <taxon>Chlamydomonas</taxon>
    </lineage>
</organism>
<dbReference type="EMBL" id="HBEC01011204">
    <property type="protein sequence ID" value="CAD8285105.1"/>
    <property type="molecule type" value="Transcribed_RNA"/>
</dbReference>
<keyword evidence="6" id="KW-0456">Lyase</keyword>
<protein>
    <recommendedName>
        <fullName evidence="4">fructose-bisphosphate aldolase</fullName>
        <ecNumber evidence="4">4.1.2.13</ecNumber>
    </recommendedName>
</protein>
<dbReference type="EC" id="4.1.2.13" evidence="4"/>
<evidence type="ECO:0000256" key="4">
    <source>
        <dbReference type="ARBA" id="ARBA00013068"/>
    </source>
</evidence>
<gene>
    <name evidence="7" type="ORF">CEUR00632_LOCUS5143</name>
</gene>
<accession>A0A7R9V705</accession>
<evidence type="ECO:0000256" key="2">
    <source>
        <dbReference type="ARBA" id="ARBA00004714"/>
    </source>
</evidence>
<evidence type="ECO:0000256" key="6">
    <source>
        <dbReference type="ARBA" id="ARBA00023239"/>
    </source>
</evidence>
<dbReference type="Gene3D" id="3.20.20.70">
    <property type="entry name" value="Aldolase class I"/>
    <property type="match status" value="1"/>
</dbReference>
<evidence type="ECO:0000256" key="1">
    <source>
        <dbReference type="ARBA" id="ARBA00000441"/>
    </source>
</evidence>
<proteinExistence type="inferred from homology"/>